<proteinExistence type="predicted"/>
<dbReference type="RefSeq" id="WP_168718906.1">
    <property type="nucleotide sequence ID" value="NZ_CP042909.1"/>
</dbReference>
<keyword evidence="3" id="KW-1185">Reference proteome</keyword>
<protein>
    <recommendedName>
        <fullName evidence="1">RsbT co-antagonist protein RsbRD N-terminal domain-containing protein</fullName>
    </recommendedName>
</protein>
<dbReference type="InterPro" id="IPR025751">
    <property type="entry name" value="RsbRD_N_dom"/>
</dbReference>
<name>A0A6H1WQS3_9BACT</name>
<evidence type="ECO:0000313" key="3">
    <source>
        <dbReference type="Proteomes" id="UP000501253"/>
    </source>
</evidence>
<dbReference type="Pfam" id="PF14361">
    <property type="entry name" value="RsbRD_N"/>
    <property type="match status" value="1"/>
</dbReference>
<reference evidence="2 3" key="1">
    <citation type="submission" date="2019-08" db="EMBL/GenBank/DDBJ databases">
        <title>Complete genome sequence of Thermosulfurimonas marina SU872T, an anaerobic thermophilic chemolithoautotrophic bacterium isolated from a shallow marine hydrothermal vent.</title>
        <authorList>
            <person name="Allioux M."/>
            <person name="Jebbar M."/>
            <person name="Slobodkina G."/>
            <person name="Slobodkin A."/>
            <person name="Moalic Y."/>
            <person name="Frolova A."/>
            <person name="Shao Z."/>
            <person name="Alain K."/>
        </authorList>
    </citation>
    <scope>NUCLEOTIDE SEQUENCE [LARGE SCALE GENOMIC DNA]</scope>
    <source>
        <strain evidence="2 3">SU872</strain>
    </source>
</reference>
<sequence length="189" mass="22205">MFVRACKILRSREREIFDTLREKVYTTFPKETVAFLKRELDRFENPLAHRLEEGLKGLVALFGEEEFSWEKADYYLDRLIKIEAVQSRKPSEGLAFLFFLKSAIREVAGEEILARFGPEGLLEVEDYVDALTLRAFNHYLAAREKLNELKFQEWKSRLFLLLKRAGYLYDEREGSLAPETALDHNENPH</sequence>
<dbReference type="EMBL" id="CP042909">
    <property type="protein sequence ID" value="QJA05541.1"/>
    <property type="molecule type" value="Genomic_DNA"/>
</dbReference>
<feature type="domain" description="RsbT co-antagonist protein RsbRD N-terminal" evidence="1">
    <location>
        <begin position="22"/>
        <end position="147"/>
    </location>
</feature>
<organism evidence="2 3">
    <name type="scientific">Thermosulfurimonas marina</name>
    <dbReference type="NCBI Taxonomy" id="2047767"/>
    <lineage>
        <taxon>Bacteria</taxon>
        <taxon>Pseudomonadati</taxon>
        <taxon>Thermodesulfobacteriota</taxon>
        <taxon>Thermodesulfobacteria</taxon>
        <taxon>Thermodesulfobacteriales</taxon>
        <taxon>Thermodesulfobacteriaceae</taxon>
        <taxon>Thermosulfurimonas</taxon>
    </lineage>
</organism>
<dbReference type="KEGG" id="tmai:FVE67_01455"/>
<evidence type="ECO:0000259" key="1">
    <source>
        <dbReference type="Pfam" id="PF14361"/>
    </source>
</evidence>
<gene>
    <name evidence="2" type="ORF">FVE67_01455</name>
</gene>
<dbReference type="AlphaFoldDB" id="A0A6H1WQS3"/>
<accession>A0A6H1WQS3</accession>
<dbReference type="Proteomes" id="UP000501253">
    <property type="component" value="Chromosome"/>
</dbReference>
<evidence type="ECO:0000313" key="2">
    <source>
        <dbReference type="EMBL" id="QJA05541.1"/>
    </source>
</evidence>